<comment type="caution">
    <text evidence="2">The sequence shown here is derived from an EMBL/GenBank/DDBJ whole genome shotgun (WGS) entry which is preliminary data.</text>
</comment>
<evidence type="ECO:0000313" key="3">
    <source>
        <dbReference type="Proteomes" id="UP000430519"/>
    </source>
</evidence>
<proteinExistence type="predicted"/>
<feature type="region of interest" description="Disordered" evidence="1">
    <location>
        <begin position="150"/>
        <end position="171"/>
    </location>
</feature>
<dbReference type="Proteomes" id="UP000430519">
    <property type="component" value="Unassembled WGS sequence"/>
</dbReference>
<reference evidence="2 3" key="1">
    <citation type="submission" date="2019-11" db="EMBL/GenBank/DDBJ databases">
        <title>Genome sequence of Deinococcus xianganensis Y35, AI-2 producing algicidal bacterium, isolated from lake water.</title>
        <authorList>
            <person name="Li Y."/>
        </authorList>
    </citation>
    <scope>NUCLEOTIDE SEQUENCE [LARGE SCALE GENOMIC DNA]</scope>
    <source>
        <strain evidence="2 3">Y35</strain>
    </source>
</reference>
<name>A0A6I4YFK6_9DEIO</name>
<protein>
    <submittedName>
        <fullName evidence="2">Uncharacterized protein</fullName>
    </submittedName>
</protein>
<dbReference type="AlphaFoldDB" id="A0A6I4YFK6"/>
<dbReference type="RefSeq" id="WP_160329957.1">
    <property type="nucleotide sequence ID" value="NZ_WVHK01000015.1"/>
</dbReference>
<sequence length="171" mass="19532">MTVAQNRRAAMRFDVIPESFIGIGVIEMAGRVFTFLDPRPIAPGRARMLMPDRTVAAVEYVPDWYWKRAERVVGFADLMLRGDVYLYTYFTCEEADDGTMFETAYATPEDYGRWTVIARAQTAHEAQEIQATIRAAWWEGPEQHRYPPAERGFRIPPPGFTVPTHPLDETG</sequence>
<keyword evidence="3" id="KW-1185">Reference proteome</keyword>
<organism evidence="2 3">
    <name type="scientific">Deinococcus xianganensis</name>
    <dbReference type="NCBI Taxonomy" id="1507289"/>
    <lineage>
        <taxon>Bacteria</taxon>
        <taxon>Thermotogati</taxon>
        <taxon>Deinococcota</taxon>
        <taxon>Deinococci</taxon>
        <taxon>Deinococcales</taxon>
        <taxon>Deinococcaceae</taxon>
        <taxon>Deinococcus</taxon>
    </lineage>
</organism>
<dbReference type="EMBL" id="WVHK01000015">
    <property type="protein sequence ID" value="MXV19190.1"/>
    <property type="molecule type" value="Genomic_DNA"/>
</dbReference>
<evidence type="ECO:0000256" key="1">
    <source>
        <dbReference type="SAM" id="MobiDB-lite"/>
    </source>
</evidence>
<gene>
    <name evidence="2" type="ORF">GLX28_06035</name>
</gene>
<accession>A0A6I4YFK6</accession>
<evidence type="ECO:0000313" key="2">
    <source>
        <dbReference type="EMBL" id="MXV19190.1"/>
    </source>
</evidence>